<evidence type="ECO:0000313" key="14">
    <source>
        <dbReference type="Proteomes" id="UP001346869"/>
    </source>
</evidence>
<dbReference type="PANTHER" id="PTHR11958">
    <property type="entry name" value="SODIUM/DICARBOXYLATE SYMPORTER-RELATED"/>
    <property type="match status" value="1"/>
</dbReference>
<dbReference type="AlphaFoldDB" id="A0AAN7XN27"/>
<dbReference type="InterPro" id="IPR050746">
    <property type="entry name" value="DAACS"/>
</dbReference>
<name>A0AAN7XN27_ELEMC</name>
<evidence type="ECO:0000256" key="12">
    <source>
        <dbReference type="SAM" id="MobiDB-lite"/>
    </source>
</evidence>
<sequence>METNVPEQDTRDGRGLVKKCWDVFVQNYLLATNLVAVALGISLGLFLKFYAQISEHDKQYISFPGEILMQTLQLVTVPLILTNVMISVSGPRNEAHRNIAGRSAAYFFSTTLMSVTIGLVLMLVIQPGITHAVEAEDSEDQEPFFTVDSLMDIIRNMAPKCLIQASFRQYYTERLEFEAEADELNSSLEMNVTELRLVGKYIEGTNILGLIVWGFIFRIIFNRIGREGKVLIEVFIALNEATKSIMDMMLSYLPLGVLFMIMSHVTDVDDLESLFKVGKFMAVVIIGLIIHSTIVLPGTYFLCTKRNPFAVIKGIFPALQKALVNSSSAGTLPLTIQCCESQLMIDKRVTDYMLPIGTDINVDGTALYEVAAAIFIAQLNDIHLKFDQLIAIAGTSAVSSIGSSGMPATGAVTTLFVLMAVGLPAKEASLLVVVEWLLDRCNTVVNVLGDCIGVAIVHQVSKEDLGETEQGPAMESMQGSDDEDLEFDGIQVHFSSEGCDGHTLNNPPEHPEENAQDEEDMFNALEYQESEEDNDTSESAHNSH</sequence>
<keyword evidence="4" id="KW-0597">Phosphoprotein</keyword>
<proteinExistence type="inferred from homology"/>
<keyword evidence="8 11" id="KW-1133">Transmembrane helix</keyword>
<evidence type="ECO:0000256" key="11">
    <source>
        <dbReference type="RuleBase" id="RU361216"/>
    </source>
</evidence>
<evidence type="ECO:0000313" key="13">
    <source>
        <dbReference type="EMBL" id="KAK5866553.1"/>
    </source>
</evidence>
<evidence type="ECO:0000256" key="8">
    <source>
        <dbReference type="ARBA" id="ARBA00022989"/>
    </source>
</evidence>
<dbReference type="Proteomes" id="UP001346869">
    <property type="component" value="Unassembled WGS sequence"/>
</dbReference>
<keyword evidence="14" id="KW-1185">Reference proteome</keyword>
<keyword evidence="11" id="KW-0769">Symport</keyword>
<keyword evidence="7" id="KW-0029">Amino-acid transport</keyword>
<evidence type="ECO:0000256" key="3">
    <source>
        <dbReference type="ARBA" id="ARBA00022475"/>
    </source>
</evidence>
<protein>
    <recommendedName>
        <fullName evidence="11">Amino acid transporter</fullName>
    </recommendedName>
</protein>
<accession>A0AAN7XN27</accession>
<dbReference type="PRINTS" id="PR00173">
    <property type="entry name" value="EDTRNSPORT"/>
</dbReference>
<keyword evidence="10 11" id="KW-0472">Membrane</keyword>
<evidence type="ECO:0000256" key="9">
    <source>
        <dbReference type="ARBA" id="ARBA00023053"/>
    </source>
</evidence>
<evidence type="ECO:0000256" key="2">
    <source>
        <dbReference type="ARBA" id="ARBA00022448"/>
    </source>
</evidence>
<dbReference type="GO" id="GO:0015501">
    <property type="term" value="F:glutamate:sodium symporter activity"/>
    <property type="evidence" value="ECO:0007669"/>
    <property type="project" value="TreeGrafter"/>
</dbReference>
<evidence type="ECO:0000256" key="5">
    <source>
        <dbReference type="ARBA" id="ARBA00022692"/>
    </source>
</evidence>
<dbReference type="EMBL" id="JAUZQC010000009">
    <property type="protein sequence ID" value="KAK5866553.1"/>
    <property type="molecule type" value="Genomic_DNA"/>
</dbReference>
<keyword evidence="2 11" id="KW-0813">Transport</keyword>
<dbReference type="GO" id="GO:0033229">
    <property type="term" value="F:cysteine transmembrane transporter activity"/>
    <property type="evidence" value="ECO:0007669"/>
    <property type="project" value="TreeGrafter"/>
</dbReference>
<dbReference type="PANTHER" id="PTHR11958:SF109">
    <property type="entry name" value="EXCITATORY AMINO ACID TRANSPORTER 3"/>
    <property type="match status" value="1"/>
</dbReference>
<dbReference type="SUPFAM" id="SSF118215">
    <property type="entry name" value="Proton glutamate symport protein"/>
    <property type="match status" value="1"/>
</dbReference>
<reference evidence="13 14" key="1">
    <citation type="journal article" date="2023" name="Genes (Basel)">
        <title>Chromosome-Level Genome Assembly and Circadian Gene Repertoire of the Patagonia Blennie Eleginops maclovinus-The Closest Ancestral Proxy of Antarctic Cryonotothenioids.</title>
        <authorList>
            <person name="Cheng C.C."/>
            <person name="Rivera-Colon A.G."/>
            <person name="Minhas B.F."/>
            <person name="Wilson L."/>
            <person name="Rayamajhi N."/>
            <person name="Vargas-Chacoff L."/>
            <person name="Catchen J.M."/>
        </authorList>
    </citation>
    <scope>NUCLEOTIDE SEQUENCE [LARGE SCALE GENOMIC DNA]</scope>
    <source>
        <strain evidence="13">JMC-PN-2008</strain>
    </source>
</reference>
<reference evidence="13 14" key="2">
    <citation type="journal article" date="2023" name="Mol. Biol. Evol.">
        <title>Genomics of Secondarily Temperate Adaptation in the Only Non-Antarctic Icefish.</title>
        <authorList>
            <person name="Rivera-Colon A.G."/>
            <person name="Rayamajhi N."/>
            <person name="Minhas B.F."/>
            <person name="Madrigal G."/>
            <person name="Bilyk K.T."/>
            <person name="Yoon V."/>
            <person name="Hune M."/>
            <person name="Gregory S."/>
            <person name="Cheng C.H.C."/>
            <person name="Catchen J.M."/>
        </authorList>
    </citation>
    <scope>NUCLEOTIDE SEQUENCE [LARGE SCALE GENOMIC DNA]</scope>
    <source>
        <strain evidence="13">JMC-PN-2008</strain>
    </source>
</reference>
<feature type="transmembrane region" description="Helical" evidence="11">
    <location>
        <begin position="207"/>
        <end position="224"/>
    </location>
</feature>
<evidence type="ECO:0000256" key="10">
    <source>
        <dbReference type="ARBA" id="ARBA00023136"/>
    </source>
</evidence>
<feature type="region of interest" description="Disordered" evidence="12">
    <location>
        <begin position="488"/>
        <end position="544"/>
    </location>
</feature>
<comment type="similarity">
    <text evidence="11">Belongs to the dicarboxylate/amino acid:cation symporter (DAACS) (TC 2.A.23) family.</text>
</comment>
<evidence type="ECO:0000256" key="4">
    <source>
        <dbReference type="ARBA" id="ARBA00022553"/>
    </source>
</evidence>
<dbReference type="InterPro" id="IPR036458">
    <property type="entry name" value="Na:dicarbo_symporter_sf"/>
</dbReference>
<feature type="transmembrane region" description="Helical" evidence="11">
    <location>
        <begin position="28"/>
        <end position="47"/>
    </location>
</feature>
<dbReference type="GO" id="GO:0005313">
    <property type="term" value="F:L-glutamate transmembrane transporter activity"/>
    <property type="evidence" value="ECO:0007669"/>
    <property type="project" value="TreeGrafter"/>
</dbReference>
<comment type="subcellular location">
    <subcellularLocation>
        <location evidence="1">Cell membrane</location>
        <topology evidence="1">Multi-pass membrane protein</topology>
    </subcellularLocation>
    <subcellularLocation>
        <location evidence="11">Membrane</location>
        <topology evidence="11">Multi-pass membrane protein</topology>
    </subcellularLocation>
</comment>
<keyword evidence="5 11" id="KW-0812">Transmembrane</keyword>
<comment type="caution">
    <text evidence="13">The sequence shown here is derived from an EMBL/GenBank/DDBJ whole genome shotgun (WGS) entry which is preliminary data.</text>
</comment>
<dbReference type="GO" id="GO:0046872">
    <property type="term" value="F:metal ion binding"/>
    <property type="evidence" value="ECO:0007669"/>
    <property type="project" value="UniProtKB-KW"/>
</dbReference>
<evidence type="ECO:0000256" key="6">
    <source>
        <dbReference type="ARBA" id="ARBA00022723"/>
    </source>
</evidence>
<organism evidence="13 14">
    <name type="scientific">Eleginops maclovinus</name>
    <name type="common">Patagonian blennie</name>
    <name type="synonym">Eleginus maclovinus</name>
    <dbReference type="NCBI Taxonomy" id="56733"/>
    <lineage>
        <taxon>Eukaryota</taxon>
        <taxon>Metazoa</taxon>
        <taxon>Chordata</taxon>
        <taxon>Craniata</taxon>
        <taxon>Vertebrata</taxon>
        <taxon>Euteleostomi</taxon>
        <taxon>Actinopterygii</taxon>
        <taxon>Neopterygii</taxon>
        <taxon>Teleostei</taxon>
        <taxon>Neoteleostei</taxon>
        <taxon>Acanthomorphata</taxon>
        <taxon>Eupercaria</taxon>
        <taxon>Perciformes</taxon>
        <taxon>Notothenioidei</taxon>
        <taxon>Eleginopidae</taxon>
        <taxon>Eleginops</taxon>
    </lineage>
</organism>
<dbReference type="InterPro" id="IPR001991">
    <property type="entry name" value="Na-dicarboxylate_symporter"/>
</dbReference>
<keyword evidence="3" id="KW-1003">Cell membrane</keyword>
<keyword evidence="9" id="KW-0915">Sodium</keyword>
<gene>
    <name evidence="13" type="ORF">PBY51_020736</name>
</gene>
<evidence type="ECO:0000256" key="7">
    <source>
        <dbReference type="ARBA" id="ARBA00022970"/>
    </source>
</evidence>
<evidence type="ECO:0000256" key="1">
    <source>
        <dbReference type="ARBA" id="ARBA00004651"/>
    </source>
</evidence>
<feature type="transmembrane region" description="Helical" evidence="11">
    <location>
        <begin position="67"/>
        <end position="86"/>
    </location>
</feature>
<dbReference type="Gene3D" id="1.10.3860.10">
    <property type="entry name" value="Sodium:dicarboxylate symporter"/>
    <property type="match status" value="1"/>
</dbReference>
<feature type="transmembrane region" description="Helical" evidence="11">
    <location>
        <begin position="245"/>
        <end position="265"/>
    </location>
</feature>
<dbReference type="Pfam" id="PF00375">
    <property type="entry name" value="SDF"/>
    <property type="match status" value="1"/>
</dbReference>
<feature type="transmembrane region" description="Helical" evidence="11">
    <location>
        <begin position="106"/>
        <end position="125"/>
    </location>
</feature>
<keyword evidence="6" id="KW-0479">Metal-binding</keyword>
<dbReference type="GO" id="GO:0005886">
    <property type="term" value="C:plasma membrane"/>
    <property type="evidence" value="ECO:0007669"/>
    <property type="project" value="UniProtKB-SubCell"/>
</dbReference>
<feature type="transmembrane region" description="Helical" evidence="11">
    <location>
        <begin position="280"/>
        <end position="303"/>
    </location>
</feature>